<protein>
    <recommendedName>
        <fullName evidence="2">Something about silencing protein 4 domain-containing protein</fullName>
    </recommendedName>
</protein>
<feature type="compositionally biased region" description="Basic and acidic residues" evidence="1">
    <location>
        <begin position="186"/>
        <end position="199"/>
    </location>
</feature>
<feature type="compositionally biased region" description="Basic and acidic residues" evidence="1">
    <location>
        <begin position="671"/>
        <end position="680"/>
    </location>
</feature>
<feature type="region of interest" description="Disordered" evidence="1">
    <location>
        <begin position="782"/>
        <end position="879"/>
    </location>
</feature>
<accession>A0A1Y2GVV3</accession>
<dbReference type="PANTHER" id="PTHR38422:SF1">
    <property type="entry name" value="SOMETHING ABOUT SILENCING PROTEIN 4"/>
    <property type="match status" value="1"/>
</dbReference>
<gene>
    <name evidence="3" type="ORF">BCR41DRAFT_419947</name>
</gene>
<dbReference type="EMBL" id="MCFF01000007">
    <property type="protein sequence ID" value="ORZ26430.1"/>
    <property type="molecule type" value="Genomic_DNA"/>
</dbReference>
<feature type="compositionally biased region" description="Polar residues" evidence="1">
    <location>
        <begin position="1023"/>
        <end position="1034"/>
    </location>
</feature>
<feature type="region of interest" description="Disordered" evidence="1">
    <location>
        <begin position="85"/>
        <end position="205"/>
    </location>
</feature>
<feature type="compositionally biased region" description="Polar residues" evidence="1">
    <location>
        <begin position="784"/>
        <end position="794"/>
    </location>
</feature>
<dbReference type="STRING" id="64571.A0A1Y2GVV3"/>
<dbReference type="RefSeq" id="XP_021884195.1">
    <property type="nucleotide sequence ID" value="XM_022029832.1"/>
</dbReference>
<feature type="region of interest" description="Disordered" evidence="1">
    <location>
        <begin position="665"/>
        <end position="700"/>
    </location>
</feature>
<reference evidence="3 4" key="1">
    <citation type="submission" date="2016-07" db="EMBL/GenBank/DDBJ databases">
        <title>Pervasive Adenine N6-methylation of Active Genes in Fungi.</title>
        <authorList>
            <consortium name="DOE Joint Genome Institute"/>
            <person name="Mondo S.J."/>
            <person name="Dannebaum R.O."/>
            <person name="Kuo R.C."/>
            <person name="Labutti K."/>
            <person name="Haridas S."/>
            <person name="Kuo A."/>
            <person name="Salamov A."/>
            <person name="Ahrendt S.R."/>
            <person name="Lipzen A."/>
            <person name="Sullivan W."/>
            <person name="Andreopoulos W.B."/>
            <person name="Clum A."/>
            <person name="Lindquist E."/>
            <person name="Daum C."/>
            <person name="Ramamoorthy G.K."/>
            <person name="Gryganskyi A."/>
            <person name="Culley D."/>
            <person name="Magnuson J.K."/>
            <person name="James T.Y."/>
            <person name="O'Malley M.A."/>
            <person name="Stajich J.E."/>
            <person name="Spatafora J.W."/>
            <person name="Visel A."/>
            <person name="Grigoriev I.V."/>
        </authorList>
    </citation>
    <scope>NUCLEOTIDE SEQUENCE [LARGE SCALE GENOMIC DNA]</scope>
    <source>
        <strain evidence="3 4">NRRL 3116</strain>
    </source>
</reference>
<proteinExistence type="predicted"/>
<dbReference type="AlphaFoldDB" id="A0A1Y2GVV3"/>
<evidence type="ECO:0000313" key="3">
    <source>
        <dbReference type="EMBL" id="ORZ26430.1"/>
    </source>
</evidence>
<organism evidence="3 4">
    <name type="scientific">Lobosporangium transversale</name>
    <dbReference type="NCBI Taxonomy" id="64571"/>
    <lineage>
        <taxon>Eukaryota</taxon>
        <taxon>Fungi</taxon>
        <taxon>Fungi incertae sedis</taxon>
        <taxon>Mucoromycota</taxon>
        <taxon>Mortierellomycotina</taxon>
        <taxon>Mortierellomycetes</taxon>
        <taxon>Mortierellales</taxon>
        <taxon>Mortierellaceae</taxon>
        <taxon>Lobosporangium</taxon>
    </lineage>
</organism>
<feature type="compositionally biased region" description="Low complexity" evidence="1">
    <location>
        <begin position="226"/>
        <end position="237"/>
    </location>
</feature>
<feature type="compositionally biased region" description="Polar residues" evidence="1">
    <location>
        <begin position="555"/>
        <end position="564"/>
    </location>
</feature>
<dbReference type="GeneID" id="33571675"/>
<dbReference type="Pfam" id="PF15460">
    <property type="entry name" value="SAS4"/>
    <property type="match status" value="1"/>
</dbReference>
<feature type="compositionally biased region" description="Low complexity" evidence="1">
    <location>
        <begin position="1041"/>
        <end position="1058"/>
    </location>
</feature>
<evidence type="ECO:0000259" key="2">
    <source>
        <dbReference type="Pfam" id="PF15460"/>
    </source>
</evidence>
<dbReference type="OrthoDB" id="2555515at2759"/>
<dbReference type="InterPro" id="IPR029184">
    <property type="entry name" value="Sas4_dom"/>
</dbReference>
<evidence type="ECO:0000256" key="1">
    <source>
        <dbReference type="SAM" id="MobiDB-lite"/>
    </source>
</evidence>
<feature type="compositionally biased region" description="Low complexity" evidence="1">
    <location>
        <begin position="999"/>
        <end position="1022"/>
    </location>
</feature>
<feature type="compositionally biased region" description="Low complexity" evidence="1">
    <location>
        <begin position="565"/>
        <end position="575"/>
    </location>
</feature>
<feature type="compositionally biased region" description="Low complexity" evidence="1">
    <location>
        <begin position="863"/>
        <end position="877"/>
    </location>
</feature>
<feature type="region of interest" description="Disordered" evidence="1">
    <location>
        <begin position="259"/>
        <end position="330"/>
    </location>
</feature>
<feature type="compositionally biased region" description="Low complexity" evidence="1">
    <location>
        <begin position="119"/>
        <end position="133"/>
    </location>
</feature>
<feature type="compositionally biased region" description="Basic and acidic residues" evidence="1">
    <location>
        <begin position="107"/>
        <end position="117"/>
    </location>
</feature>
<feature type="region of interest" description="Disordered" evidence="1">
    <location>
        <begin position="218"/>
        <end position="244"/>
    </location>
</feature>
<feature type="compositionally biased region" description="Low complexity" evidence="1">
    <location>
        <begin position="689"/>
        <end position="700"/>
    </location>
</feature>
<feature type="region of interest" description="Disordered" evidence="1">
    <location>
        <begin position="555"/>
        <end position="582"/>
    </location>
</feature>
<sequence>MPVPTAHVLHSSSDQELHSFIRSAAAQALHTPQQQQQCLVLPDLISSNPHSIATPPAIPVKGVITIANSAHSNNSFQQNTADTTFTTISNTNSNNNNSSSDSINKTMKTDRKADHHTKSISVTPTSTSHSTSTLNNNDQNNYGKKRKVTASSERRVPSSSTTIAPDNLSHVSTAKTPSSTSSTSTEKNKRASIDEHRTEEEEDGNYIVETSGNMRKKRVLATPRKTTSSTMRHSSSSAKPHKVDVTDNSMHLMDVDEAQPQKDHMSEETTESISPIVTKPSSGSRKRGNGAITTKATATQPNKRSQSKTSAKDGSSAERRISATTSVVEVPLSSGQSESKVAIKANRSKVTPPVVDIVASLPSLASTEASETPGLQKRVLPTRGRDKTAGLSIEPSLLEPPIAPAGEYILYLANKEVLQRTVLDPKRVPKAAYSSGFEELNNNSHLSTSTSQVLSLSSSSLLTPDTTPLVPTLPPSPSTLSHIEVPIFRPCTINQFLQEEKKRKMQLLTKALAKAEAEAAAEALTSANASAATGVIVPSSRPVSTRQKHKEILNNQQISVQTAAPSSPSSSSHSSGHGKKATTVNTTIGKIEGVFGSNASQEEVLTDEVYEKRHRKQEMAEKKLKNREKEKLRHAMYQQQLVVEKLRHIDINRLMPISAFRSLQKTTTEQEYQHPHHYKDSSNPNMDESSASPSISASSSQQTVGATAAAAAAPISLATAKIMQDAYHRRLLREAEENLRRYEQLGLGENSSATIAPGYSPFSRTKNRLSAMMAGTISLDEKTSANSLESSSSPGLKEVAGAAKVDTRKKAKSHLALSAAGPGPSEGHSRKKTKAEVDSSSTVSAEVHKDTTTSFSLAKDKASATTPSTVAAPPKTSLPQKIAGSNIVMTQAEEPPRPPKPITTFLKPGAIVASGGRKSSRVALAFGEKVPILERMDFDLPLDIFGDLIRERVGEDALKKPEVKKLKRGQRAWPLPAGPSATTTAGVKVDNSEEGMTNSSDSAATMTAIATSTSSSSSSSSSGQAFDSKVSTAQGPAPDESTSSSVVAPSASLSSKAA</sequence>
<feature type="compositionally biased region" description="Polar residues" evidence="1">
    <location>
        <begin position="271"/>
        <end position="283"/>
    </location>
</feature>
<comment type="caution">
    <text evidence="3">The sequence shown here is derived from an EMBL/GenBank/DDBJ whole genome shotgun (WGS) entry which is preliminary data.</text>
</comment>
<dbReference type="PANTHER" id="PTHR38422">
    <property type="entry name" value="SOMETHING ABOUT SILENCING PROTEIN 4"/>
    <property type="match status" value="1"/>
</dbReference>
<dbReference type="GO" id="GO:0033255">
    <property type="term" value="C:SAS acetyltransferase complex"/>
    <property type="evidence" value="ECO:0007669"/>
    <property type="project" value="InterPro"/>
</dbReference>
<feature type="compositionally biased region" description="Polar residues" evidence="1">
    <location>
        <begin position="291"/>
        <end position="313"/>
    </location>
</feature>
<evidence type="ECO:0000313" key="4">
    <source>
        <dbReference type="Proteomes" id="UP000193648"/>
    </source>
</evidence>
<dbReference type="Proteomes" id="UP000193648">
    <property type="component" value="Unassembled WGS sequence"/>
</dbReference>
<name>A0A1Y2GVV3_9FUNG</name>
<feature type="compositionally biased region" description="Low complexity" evidence="1">
    <location>
        <begin position="172"/>
        <end position="185"/>
    </location>
</feature>
<feature type="region of interest" description="Disordered" evidence="1">
    <location>
        <begin position="606"/>
        <end position="631"/>
    </location>
</feature>
<dbReference type="GO" id="GO:0004402">
    <property type="term" value="F:histone acetyltransferase activity"/>
    <property type="evidence" value="ECO:0007669"/>
    <property type="project" value="TreeGrafter"/>
</dbReference>
<feature type="domain" description="Something about silencing protein 4" evidence="2">
    <location>
        <begin position="604"/>
        <end position="659"/>
    </location>
</feature>
<keyword evidence="4" id="KW-1185">Reference proteome</keyword>
<dbReference type="InParanoid" id="A0A1Y2GVV3"/>
<feature type="compositionally biased region" description="Basic and acidic residues" evidence="1">
    <location>
        <begin position="617"/>
        <end position="631"/>
    </location>
</feature>
<feature type="compositionally biased region" description="Low complexity" evidence="1">
    <location>
        <begin position="85"/>
        <end position="104"/>
    </location>
</feature>
<feature type="region of interest" description="Disordered" evidence="1">
    <location>
        <begin position="965"/>
        <end position="1058"/>
    </location>
</feature>
<dbReference type="InterPro" id="IPR038988">
    <property type="entry name" value="Sas4"/>
</dbReference>